<dbReference type="PROSITE" id="PS00163">
    <property type="entry name" value="FUMARATE_LYASES"/>
    <property type="match status" value="1"/>
</dbReference>
<name>A0A6J7RXF4_9ZZZZ</name>
<dbReference type="AlphaFoldDB" id="A0A6J7RXF4"/>
<comment type="pathway">
    <text evidence="1">Purine metabolism; IMP biosynthesis via de novo pathway; 5-amino-1-(5-phospho-D-ribosyl)imidazole-4-carboxamide from 5-amino-1-(5-phospho-D-ribosyl)imidazole-4-carboxylate: step 2/2.</text>
</comment>
<dbReference type="GO" id="GO:0006189">
    <property type="term" value="P:'de novo' IMP biosynthetic process"/>
    <property type="evidence" value="ECO:0007669"/>
    <property type="project" value="UniProtKB-UniPathway"/>
</dbReference>
<dbReference type="Gene3D" id="1.10.40.30">
    <property type="entry name" value="Fumarase/aspartase (C-terminal domain)"/>
    <property type="match status" value="1"/>
</dbReference>
<dbReference type="UniPathway" id="UPA00074">
    <property type="reaction ID" value="UER00132"/>
</dbReference>
<dbReference type="InterPro" id="IPR022761">
    <property type="entry name" value="Fumarate_lyase_N"/>
</dbReference>
<evidence type="ECO:0000313" key="12">
    <source>
        <dbReference type="EMBL" id="CAB4737745.1"/>
    </source>
</evidence>
<accession>A0A6J7RXF4</accession>
<dbReference type="SMART" id="SM00998">
    <property type="entry name" value="ADSL_C"/>
    <property type="match status" value="1"/>
</dbReference>
<dbReference type="InterPro" id="IPR020557">
    <property type="entry name" value="Fumarate_lyase_CS"/>
</dbReference>
<dbReference type="NCBIfam" id="TIGR00928">
    <property type="entry name" value="purB"/>
    <property type="match status" value="1"/>
</dbReference>
<evidence type="ECO:0000256" key="7">
    <source>
        <dbReference type="ARBA" id="ARBA00023239"/>
    </source>
</evidence>
<evidence type="ECO:0000256" key="1">
    <source>
        <dbReference type="ARBA" id="ARBA00004706"/>
    </source>
</evidence>
<gene>
    <name evidence="12" type="ORF">UFOPK2683_01685</name>
    <name evidence="13" type="ORF">UFOPK3605_01546</name>
    <name evidence="14" type="ORF">UFOPK3897_01604</name>
    <name evidence="15" type="ORF">UFOPK4121_01633</name>
</gene>
<dbReference type="InterPro" id="IPR004769">
    <property type="entry name" value="Pur_lyase"/>
</dbReference>
<dbReference type="EMBL" id="CAFBOF010000063">
    <property type="protein sequence ID" value="CAB4988758.1"/>
    <property type="molecule type" value="Genomic_DNA"/>
</dbReference>
<dbReference type="SUPFAM" id="SSF48557">
    <property type="entry name" value="L-aspartase-like"/>
    <property type="match status" value="1"/>
</dbReference>
<reference evidence="15" key="1">
    <citation type="submission" date="2020-05" db="EMBL/GenBank/DDBJ databases">
        <authorList>
            <person name="Chiriac C."/>
            <person name="Salcher M."/>
            <person name="Ghai R."/>
            <person name="Kavagutti S V."/>
        </authorList>
    </citation>
    <scope>NUCLEOTIDE SEQUENCE</scope>
</reference>
<comment type="catalytic activity">
    <reaction evidence="10">
        <text>N(6)-(1,2-dicarboxyethyl)-AMP = fumarate + AMP</text>
        <dbReference type="Rhea" id="RHEA:16853"/>
        <dbReference type="ChEBI" id="CHEBI:29806"/>
        <dbReference type="ChEBI" id="CHEBI:57567"/>
        <dbReference type="ChEBI" id="CHEBI:456215"/>
        <dbReference type="EC" id="4.3.2.2"/>
    </reaction>
    <physiologicalReaction direction="left-to-right" evidence="10">
        <dbReference type="Rhea" id="RHEA:16854"/>
    </physiologicalReaction>
</comment>
<dbReference type="EMBL" id="CAEZYK010000161">
    <property type="protein sequence ID" value="CAB4737745.1"/>
    <property type="molecule type" value="Genomic_DNA"/>
</dbReference>
<comment type="pathway">
    <text evidence="2">Purine metabolism; AMP biosynthesis via de novo pathway; AMP from IMP: step 2/2.</text>
</comment>
<dbReference type="FunFam" id="1.20.200.10:FF:000008">
    <property type="entry name" value="Adenylosuccinate lyase"/>
    <property type="match status" value="1"/>
</dbReference>
<dbReference type="Gene3D" id="1.20.200.10">
    <property type="entry name" value="Fumarase/aspartase (Central domain)"/>
    <property type="match status" value="1"/>
</dbReference>
<comment type="similarity">
    <text evidence="3">Belongs to the lyase 1 family. Adenylosuccinate lyase subfamily.</text>
</comment>
<dbReference type="PRINTS" id="PR00145">
    <property type="entry name" value="ARGSUCLYASE"/>
</dbReference>
<protein>
    <recommendedName>
        <fullName evidence="5">Adenylosuccinate lyase</fullName>
        <ecNumber evidence="4">4.3.2.2</ecNumber>
    </recommendedName>
    <alternativeName>
        <fullName evidence="9">Adenylosuccinase</fullName>
    </alternativeName>
</protein>
<dbReference type="Gene3D" id="1.10.275.10">
    <property type="entry name" value="Fumarase/aspartase (N-terminal domain)"/>
    <property type="match status" value="1"/>
</dbReference>
<dbReference type="EMBL" id="CAFBMM010000125">
    <property type="protein sequence ID" value="CAB4918665.1"/>
    <property type="molecule type" value="Genomic_DNA"/>
</dbReference>
<dbReference type="Pfam" id="PF00206">
    <property type="entry name" value="Lyase_1"/>
    <property type="match status" value="1"/>
</dbReference>
<dbReference type="GO" id="GO:0070626">
    <property type="term" value="F:(S)-2-(5-amino-1-(5-phospho-D-ribosyl)imidazole-4-carboxamido) succinate lyase (fumarate-forming) activity"/>
    <property type="evidence" value="ECO:0007669"/>
    <property type="project" value="TreeGrafter"/>
</dbReference>
<proteinExistence type="inferred from homology"/>
<evidence type="ECO:0000313" key="13">
    <source>
        <dbReference type="EMBL" id="CAB4918665.1"/>
    </source>
</evidence>
<evidence type="ECO:0000256" key="4">
    <source>
        <dbReference type="ARBA" id="ARBA00012339"/>
    </source>
</evidence>
<dbReference type="InterPro" id="IPR008948">
    <property type="entry name" value="L-Aspartase-like"/>
</dbReference>
<dbReference type="GO" id="GO:0005829">
    <property type="term" value="C:cytosol"/>
    <property type="evidence" value="ECO:0007669"/>
    <property type="project" value="TreeGrafter"/>
</dbReference>
<dbReference type="PRINTS" id="PR00149">
    <property type="entry name" value="FUMRATELYASE"/>
</dbReference>
<feature type="domain" description="Adenylosuccinate lyase C-terminal" evidence="11">
    <location>
        <begin position="350"/>
        <end position="430"/>
    </location>
</feature>
<dbReference type="GO" id="GO:0044208">
    <property type="term" value="P:'de novo' AMP biosynthetic process"/>
    <property type="evidence" value="ECO:0007669"/>
    <property type="project" value="UniProtKB-UniPathway"/>
</dbReference>
<evidence type="ECO:0000313" key="14">
    <source>
        <dbReference type="EMBL" id="CAB4988758.1"/>
    </source>
</evidence>
<evidence type="ECO:0000256" key="9">
    <source>
        <dbReference type="ARBA" id="ARBA00030717"/>
    </source>
</evidence>
<dbReference type="EMBL" id="CAFBPQ010000091">
    <property type="protein sequence ID" value="CAB5033449.1"/>
    <property type="molecule type" value="Genomic_DNA"/>
</dbReference>
<keyword evidence="7" id="KW-0456">Lyase</keyword>
<dbReference type="FunFam" id="1.10.40.30:FF:000007">
    <property type="entry name" value="Adenylosuccinate lyase"/>
    <property type="match status" value="1"/>
</dbReference>
<dbReference type="InterPro" id="IPR024083">
    <property type="entry name" value="Fumarase/histidase_N"/>
</dbReference>
<dbReference type="InterPro" id="IPR019468">
    <property type="entry name" value="AdenyloSucc_lyase_C"/>
</dbReference>
<evidence type="ECO:0000256" key="10">
    <source>
        <dbReference type="ARBA" id="ARBA00049115"/>
    </source>
</evidence>
<evidence type="ECO:0000256" key="6">
    <source>
        <dbReference type="ARBA" id="ARBA00022755"/>
    </source>
</evidence>
<dbReference type="GO" id="GO:0004018">
    <property type="term" value="F:N6-(1,2-dicarboxyethyl)AMP AMP-lyase (fumarate-forming) activity"/>
    <property type="evidence" value="ECO:0007669"/>
    <property type="project" value="InterPro"/>
</dbReference>
<comment type="catalytic activity">
    <reaction evidence="8">
        <text>(2S)-2-[5-amino-1-(5-phospho-beta-D-ribosyl)imidazole-4-carboxamido]succinate = 5-amino-1-(5-phospho-beta-D-ribosyl)imidazole-4-carboxamide + fumarate</text>
        <dbReference type="Rhea" id="RHEA:23920"/>
        <dbReference type="ChEBI" id="CHEBI:29806"/>
        <dbReference type="ChEBI" id="CHEBI:58443"/>
        <dbReference type="ChEBI" id="CHEBI:58475"/>
        <dbReference type="EC" id="4.3.2.2"/>
    </reaction>
    <physiologicalReaction direction="left-to-right" evidence="8">
        <dbReference type="Rhea" id="RHEA:23921"/>
    </physiologicalReaction>
</comment>
<dbReference type="CDD" id="cd01360">
    <property type="entry name" value="Adenylsuccinate_lyase_1"/>
    <property type="match status" value="1"/>
</dbReference>
<evidence type="ECO:0000259" key="11">
    <source>
        <dbReference type="SMART" id="SM00998"/>
    </source>
</evidence>
<evidence type="ECO:0000256" key="3">
    <source>
        <dbReference type="ARBA" id="ARBA00008273"/>
    </source>
</evidence>
<evidence type="ECO:0000256" key="2">
    <source>
        <dbReference type="ARBA" id="ARBA00004734"/>
    </source>
</evidence>
<evidence type="ECO:0000256" key="5">
    <source>
        <dbReference type="ARBA" id="ARBA00017058"/>
    </source>
</evidence>
<dbReference type="Pfam" id="PF10397">
    <property type="entry name" value="ADSL_C"/>
    <property type="match status" value="1"/>
</dbReference>
<dbReference type="InterPro" id="IPR000362">
    <property type="entry name" value="Fumarate_lyase_fam"/>
</dbReference>
<dbReference type="PANTHER" id="PTHR43172:SF1">
    <property type="entry name" value="ADENYLOSUCCINATE LYASE"/>
    <property type="match status" value="1"/>
</dbReference>
<dbReference type="UniPathway" id="UPA00075">
    <property type="reaction ID" value="UER00336"/>
</dbReference>
<dbReference type="EC" id="4.3.2.2" evidence="4"/>
<dbReference type="PANTHER" id="PTHR43172">
    <property type="entry name" value="ADENYLOSUCCINATE LYASE"/>
    <property type="match status" value="1"/>
</dbReference>
<sequence length="430" mass="47328">MIPRYSLAPMAALFTDEARYRAWLEVEILATAGQAEVGVVPKSAAAAISDRADFTVAEIEAREQVTEHDVAAFVDVVQAHIGEPEAAWLHYGLTSSDVVDTALSLTLVRAADLLLASVDALVTVLIAQARTYSDVAMVGRTHGIHAEPTTFGAKVALWALAAQRDRERLARARATIAVGKLSGAVGTFSNIDPRVEVFVCERLGLTAVPATQVLARDRHAELLYACASLGATIESFALEIRHLQRTEVREVEEPFRAGEQKGSSAMPHKRNPVKCEQICGLARVLRANLQAGLENVALWHERDISHSSVERIILPDSLNLAYYVTEKFRSIAEKMVVYPERMLENLQASYGLVFSQPVLLALVEAGCSRDDAYRMVQRNAMKTWDERRPFVEVLGEDSEVLRALSVDQLQACFDLDRALQQSHRAIESLS</sequence>
<evidence type="ECO:0000313" key="15">
    <source>
        <dbReference type="EMBL" id="CAB5033449.1"/>
    </source>
</evidence>
<keyword evidence="6" id="KW-0658">Purine biosynthesis</keyword>
<organism evidence="15">
    <name type="scientific">freshwater metagenome</name>
    <dbReference type="NCBI Taxonomy" id="449393"/>
    <lineage>
        <taxon>unclassified sequences</taxon>
        <taxon>metagenomes</taxon>
        <taxon>ecological metagenomes</taxon>
    </lineage>
</organism>
<evidence type="ECO:0000256" key="8">
    <source>
        <dbReference type="ARBA" id="ARBA00024477"/>
    </source>
</evidence>